<dbReference type="EnsemblMetazoa" id="RPRC011088-RA">
    <property type="protein sequence ID" value="RPRC011088-PA"/>
    <property type="gene ID" value="RPRC011088"/>
</dbReference>
<dbReference type="EMBL" id="ACPB03000807">
    <property type="status" value="NOT_ANNOTATED_CDS"/>
    <property type="molecule type" value="Genomic_DNA"/>
</dbReference>
<keyword evidence="2" id="KW-1185">Reference proteome</keyword>
<dbReference type="InterPro" id="IPR036179">
    <property type="entry name" value="Ig-like_dom_sf"/>
</dbReference>
<dbReference type="SUPFAM" id="SSF48726">
    <property type="entry name" value="Immunoglobulin"/>
    <property type="match status" value="1"/>
</dbReference>
<proteinExistence type="predicted"/>
<dbReference type="EMBL" id="ACPB03000809">
    <property type="status" value="NOT_ANNOTATED_CDS"/>
    <property type="molecule type" value="Genomic_DNA"/>
</dbReference>
<dbReference type="HOGENOM" id="CLU_1761037_0_0_1"/>
<dbReference type="InterPro" id="IPR013783">
    <property type="entry name" value="Ig-like_fold"/>
</dbReference>
<dbReference type="InterPro" id="IPR007110">
    <property type="entry name" value="Ig-like_dom"/>
</dbReference>
<evidence type="ECO:0000313" key="1">
    <source>
        <dbReference type="EnsemblMetazoa" id="RPRC011088-PA"/>
    </source>
</evidence>
<dbReference type="Proteomes" id="UP000015103">
    <property type="component" value="Unassembled WGS sequence"/>
</dbReference>
<reference evidence="1" key="1">
    <citation type="submission" date="2015-05" db="UniProtKB">
        <authorList>
            <consortium name="EnsemblMetazoa"/>
        </authorList>
    </citation>
    <scope>IDENTIFICATION</scope>
</reference>
<dbReference type="PROSITE" id="PS50835">
    <property type="entry name" value="IG_LIKE"/>
    <property type="match status" value="1"/>
</dbReference>
<dbReference type="Gene3D" id="2.60.40.10">
    <property type="entry name" value="Immunoglobulins"/>
    <property type="match status" value="1"/>
</dbReference>
<protein>
    <submittedName>
        <fullName evidence="1">Ig-like domain-containing protein</fullName>
    </submittedName>
</protein>
<dbReference type="AlphaFoldDB" id="T1I469"/>
<accession>T1I469</accession>
<dbReference type="VEuPathDB" id="VectorBase:RPRC011088"/>
<name>T1I469_RHOPR</name>
<organism evidence="1 2">
    <name type="scientific">Rhodnius prolixus</name>
    <name type="common">Triatomid bug</name>
    <dbReference type="NCBI Taxonomy" id="13249"/>
    <lineage>
        <taxon>Eukaryota</taxon>
        <taxon>Metazoa</taxon>
        <taxon>Ecdysozoa</taxon>
        <taxon>Arthropoda</taxon>
        <taxon>Hexapoda</taxon>
        <taxon>Insecta</taxon>
        <taxon>Pterygota</taxon>
        <taxon>Neoptera</taxon>
        <taxon>Paraneoptera</taxon>
        <taxon>Hemiptera</taxon>
        <taxon>Heteroptera</taxon>
        <taxon>Panheteroptera</taxon>
        <taxon>Cimicomorpha</taxon>
        <taxon>Reduviidae</taxon>
        <taxon>Triatominae</taxon>
        <taxon>Rhodnius</taxon>
    </lineage>
</organism>
<dbReference type="InParanoid" id="T1I469"/>
<dbReference type="EMBL" id="ACPB03000808">
    <property type="status" value="NOT_ANNOTATED_CDS"/>
    <property type="molecule type" value="Genomic_DNA"/>
</dbReference>
<evidence type="ECO:0000313" key="2">
    <source>
        <dbReference type="Proteomes" id="UP000015103"/>
    </source>
</evidence>
<dbReference type="STRING" id="13249.T1I469"/>
<sequence length="148" mass="16922">MGPPTFDYILEKIRSKLRKLWKNCHGNPITIEEKLVITLRIMDPEFMDILMDMDIVLYSIPRLNLLDVTDPYAAGTAECILEGPRFLLEPPPWLEYTNSSGAILSCSARGNPQPTITWLDQMDKLVTHMRGVSHKKKKIVNKITVERA</sequence>